<reference evidence="3" key="1">
    <citation type="submission" date="2025-08" db="UniProtKB">
        <authorList>
            <consortium name="Ensembl"/>
        </authorList>
    </citation>
    <scope>IDENTIFICATION</scope>
</reference>
<keyword evidence="1" id="KW-0732">Signal</keyword>
<sequence>MREMLCFCLILSFLWEQMVKAYKYMSGIFIVTHLSMQRASDCSGQPTKMDVSKLEEQYDCLKQKQKLQTHIIVFKTGVNETFSRESMISTVLINKKMRKAKAFEECVPVKEVSLELPCSGNTQEISPWRIHLGIHRLAQGDCQKGDVIQNKNEEVSMDSRILSQKESTMSSEELLERSEQSIALLSKQENASYPENTDRSASPSASIASPVWIHSQISTSKLVSASSKLPYYPFPQKKAPKISEAARRLGLYVSH</sequence>
<name>A0A8D2ILH7_VARKO</name>
<evidence type="ECO:0000256" key="1">
    <source>
        <dbReference type="SAM" id="SignalP"/>
    </source>
</evidence>
<protein>
    <recommendedName>
        <fullName evidence="2">TBC1 domain-containing protein</fullName>
    </recommendedName>
</protein>
<keyword evidence="4" id="KW-1185">Reference proteome</keyword>
<dbReference type="PANTHER" id="PTHR36290">
    <property type="entry name" value="RIKEN CDNA D630039A03 GENE"/>
    <property type="match status" value="1"/>
</dbReference>
<feature type="domain" description="TBC1" evidence="2">
    <location>
        <begin position="53"/>
        <end position="146"/>
    </location>
</feature>
<dbReference type="Ensembl" id="ENSVKKT00000000108.1">
    <property type="protein sequence ID" value="ENSVKKP00000000105.1"/>
    <property type="gene ID" value="ENSVKKG00000000103.1"/>
</dbReference>
<dbReference type="PANTHER" id="PTHR36290:SF1">
    <property type="entry name" value="RIKEN CDNA D630039A03 GENE"/>
    <property type="match status" value="1"/>
</dbReference>
<evidence type="ECO:0000259" key="2">
    <source>
        <dbReference type="Pfam" id="PF15733"/>
    </source>
</evidence>
<feature type="chain" id="PRO_5034701195" description="TBC1 domain-containing protein" evidence="1">
    <location>
        <begin position="22"/>
        <end position="255"/>
    </location>
</feature>
<dbReference type="OMA" id="MVNAVWI"/>
<dbReference type="Pfam" id="PF15733">
    <property type="entry name" value="DUF4682"/>
    <property type="match status" value="1"/>
</dbReference>
<reference evidence="3" key="2">
    <citation type="submission" date="2025-09" db="UniProtKB">
        <authorList>
            <consortium name="Ensembl"/>
        </authorList>
    </citation>
    <scope>IDENTIFICATION</scope>
</reference>
<accession>A0A8D2ILH7</accession>
<proteinExistence type="predicted"/>
<evidence type="ECO:0000313" key="3">
    <source>
        <dbReference type="Ensembl" id="ENSVKKP00000000105.1"/>
    </source>
</evidence>
<organism evidence="3 4">
    <name type="scientific">Varanus komodoensis</name>
    <name type="common">Komodo dragon</name>
    <dbReference type="NCBI Taxonomy" id="61221"/>
    <lineage>
        <taxon>Eukaryota</taxon>
        <taxon>Metazoa</taxon>
        <taxon>Chordata</taxon>
        <taxon>Craniata</taxon>
        <taxon>Vertebrata</taxon>
        <taxon>Euteleostomi</taxon>
        <taxon>Lepidosauria</taxon>
        <taxon>Squamata</taxon>
        <taxon>Bifurcata</taxon>
        <taxon>Unidentata</taxon>
        <taxon>Episquamata</taxon>
        <taxon>Toxicofera</taxon>
        <taxon>Anguimorpha</taxon>
        <taxon>Paleoanguimorpha</taxon>
        <taxon>Varanoidea</taxon>
        <taxon>Varanidae</taxon>
        <taxon>Varanus</taxon>
    </lineage>
</organism>
<dbReference type="AlphaFoldDB" id="A0A8D2ILH7"/>
<evidence type="ECO:0000313" key="4">
    <source>
        <dbReference type="Proteomes" id="UP000694545"/>
    </source>
</evidence>
<feature type="signal peptide" evidence="1">
    <location>
        <begin position="1"/>
        <end position="21"/>
    </location>
</feature>
<dbReference type="InterPro" id="IPR032738">
    <property type="entry name" value="Tbc1d30_C"/>
</dbReference>
<dbReference type="Proteomes" id="UP000694545">
    <property type="component" value="Unplaced"/>
</dbReference>